<keyword evidence="3" id="KW-1185">Reference proteome</keyword>
<dbReference type="PANTHER" id="PTHR31115:SF3">
    <property type="entry name" value="EXPRESSED PROTEIN"/>
    <property type="match status" value="1"/>
</dbReference>
<protein>
    <submittedName>
        <fullName evidence="2">Uncharacterized protein</fullName>
    </submittedName>
</protein>
<sequence length="273" mass="30255">MLVICSADVAGHLRLIDGQQLQQCHILESFEGTMKGRFSVHLQLKRVSREPKQYCVCLFNRGDQGGDSYCRRDLGFPQAGNVSGKRLLMKLLDMVDLITSLSRRAWLGIPHGQGSILIIILCTLRRDNVQLRKGSNIHDEFNSSSRVSNTKPNASVPGLRSSSWLPPKLSPRLHNTPSPSDWDISGCPNKPPQFSTSLTHRKRMTSNRSSSPPDEAYSDMVAVVKMALSESEEYGPPEIKCKDKRKQSDEVDGKAAHNIPKACFPALQSTKGS</sequence>
<dbReference type="EMBL" id="JAGKQM010000015">
    <property type="protein sequence ID" value="KAH0879907.1"/>
    <property type="molecule type" value="Genomic_DNA"/>
</dbReference>
<feature type="region of interest" description="Disordered" evidence="1">
    <location>
        <begin position="139"/>
        <end position="217"/>
    </location>
</feature>
<gene>
    <name evidence="2" type="ORF">HID58_067301</name>
</gene>
<evidence type="ECO:0000256" key="1">
    <source>
        <dbReference type="SAM" id="MobiDB-lite"/>
    </source>
</evidence>
<evidence type="ECO:0000313" key="3">
    <source>
        <dbReference type="Proteomes" id="UP000824890"/>
    </source>
</evidence>
<organism evidence="2 3">
    <name type="scientific">Brassica napus</name>
    <name type="common">Rape</name>
    <dbReference type="NCBI Taxonomy" id="3708"/>
    <lineage>
        <taxon>Eukaryota</taxon>
        <taxon>Viridiplantae</taxon>
        <taxon>Streptophyta</taxon>
        <taxon>Embryophyta</taxon>
        <taxon>Tracheophyta</taxon>
        <taxon>Spermatophyta</taxon>
        <taxon>Magnoliopsida</taxon>
        <taxon>eudicotyledons</taxon>
        <taxon>Gunneridae</taxon>
        <taxon>Pentapetalae</taxon>
        <taxon>rosids</taxon>
        <taxon>malvids</taxon>
        <taxon>Brassicales</taxon>
        <taxon>Brassicaceae</taxon>
        <taxon>Brassiceae</taxon>
        <taxon>Brassica</taxon>
    </lineage>
</organism>
<dbReference type="Proteomes" id="UP000824890">
    <property type="component" value="Unassembled WGS sequence"/>
</dbReference>
<proteinExistence type="predicted"/>
<comment type="caution">
    <text evidence="2">The sequence shown here is derived from an EMBL/GenBank/DDBJ whole genome shotgun (WGS) entry which is preliminary data.</text>
</comment>
<evidence type="ECO:0000313" key="2">
    <source>
        <dbReference type="EMBL" id="KAH0879907.1"/>
    </source>
</evidence>
<name>A0ABQ7ZIJ5_BRANA</name>
<feature type="compositionally biased region" description="Polar residues" evidence="1">
    <location>
        <begin position="142"/>
        <end position="153"/>
    </location>
</feature>
<accession>A0ABQ7ZIJ5</accession>
<feature type="region of interest" description="Disordered" evidence="1">
    <location>
        <begin position="229"/>
        <end position="258"/>
    </location>
</feature>
<reference evidence="2 3" key="1">
    <citation type="submission" date="2021-05" db="EMBL/GenBank/DDBJ databases">
        <title>Genome Assembly of Synthetic Allotetraploid Brassica napus Reveals Homoeologous Exchanges between Subgenomes.</title>
        <authorList>
            <person name="Davis J.T."/>
        </authorList>
    </citation>
    <scope>NUCLEOTIDE SEQUENCE [LARGE SCALE GENOMIC DNA]</scope>
    <source>
        <strain evidence="3">cv. Da-Ae</strain>
        <tissue evidence="2">Seedling</tissue>
    </source>
</reference>
<feature type="compositionally biased region" description="Basic and acidic residues" evidence="1">
    <location>
        <begin position="246"/>
        <end position="255"/>
    </location>
</feature>
<dbReference type="PANTHER" id="PTHR31115">
    <property type="entry name" value="OS05G0107300 PROTEIN"/>
    <property type="match status" value="1"/>
</dbReference>